<evidence type="ECO:0000256" key="6">
    <source>
        <dbReference type="RuleBase" id="RU000354"/>
    </source>
</evidence>
<comment type="subcellular location">
    <subcellularLocation>
        <location evidence="1">Secreted</location>
    </subcellularLocation>
</comment>
<dbReference type="SUPFAM" id="SSF57501">
    <property type="entry name" value="Cystine-knot cytokines"/>
    <property type="match status" value="1"/>
</dbReference>
<dbReference type="PROSITE" id="PS00250">
    <property type="entry name" value="TGF_BETA_1"/>
    <property type="match status" value="1"/>
</dbReference>
<dbReference type="InterPro" id="IPR001839">
    <property type="entry name" value="TGF-b_C"/>
</dbReference>
<evidence type="ECO:0000256" key="3">
    <source>
        <dbReference type="ARBA" id="ARBA00022525"/>
    </source>
</evidence>
<keyword evidence="7" id="KW-0732">Signal</keyword>
<dbReference type="InterPro" id="IPR029034">
    <property type="entry name" value="Cystine-knot_cytokine"/>
</dbReference>
<accession>A0AAW0Q9Q3</accession>
<feature type="signal peptide" evidence="7">
    <location>
        <begin position="1"/>
        <end position="19"/>
    </location>
</feature>
<reference evidence="10" key="1">
    <citation type="submission" date="2024-04" db="EMBL/GenBank/DDBJ databases">
        <title>Salinicola lusitanus LLJ914,a marine bacterium isolated from the Okinawa Trough.</title>
        <authorList>
            <person name="Li J."/>
        </authorList>
    </citation>
    <scope>NUCLEOTIDE SEQUENCE [LARGE SCALE GENOMIC DNA]</scope>
</reference>
<feature type="domain" description="TGF-beta family profile" evidence="8">
    <location>
        <begin position="235"/>
        <end position="350"/>
    </location>
</feature>
<keyword evidence="3" id="KW-0964">Secreted</keyword>
<dbReference type="PANTHER" id="PTHR11848:SF78">
    <property type="entry name" value="GROWTH_DIFFERENTIATION FACTOR 15"/>
    <property type="match status" value="1"/>
</dbReference>
<dbReference type="Gene3D" id="2.60.120.970">
    <property type="match status" value="1"/>
</dbReference>
<dbReference type="InterPro" id="IPR017948">
    <property type="entry name" value="TGFb_CS"/>
</dbReference>
<dbReference type="Proteomes" id="UP001460270">
    <property type="component" value="Unassembled WGS sequence"/>
</dbReference>
<keyword evidence="4 6" id="KW-0339">Growth factor</keyword>
<dbReference type="AlphaFoldDB" id="A0AAW0Q9Q3"/>
<evidence type="ECO:0000256" key="5">
    <source>
        <dbReference type="ARBA" id="ARBA00023157"/>
    </source>
</evidence>
<dbReference type="GO" id="GO:0005125">
    <property type="term" value="F:cytokine activity"/>
    <property type="evidence" value="ECO:0007669"/>
    <property type="project" value="TreeGrafter"/>
</dbReference>
<dbReference type="Gene3D" id="2.10.90.10">
    <property type="entry name" value="Cystine-knot cytokines"/>
    <property type="match status" value="1"/>
</dbReference>
<dbReference type="EMBL" id="JBBPFD010000001">
    <property type="protein sequence ID" value="KAK7944607.1"/>
    <property type="molecule type" value="Genomic_DNA"/>
</dbReference>
<dbReference type="Pfam" id="PF00019">
    <property type="entry name" value="TGF_beta"/>
    <property type="match status" value="1"/>
</dbReference>
<evidence type="ECO:0000313" key="10">
    <source>
        <dbReference type="Proteomes" id="UP001460270"/>
    </source>
</evidence>
<evidence type="ECO:0000259" key="8">
    <source>
        <dbReference type="PROSITE" id="PS51362"/>
    </source>
</evidence>
<feature type="chain" id="PRO_5043934397" description="TGF-beta family profile domain-containing protein" evidence="7">
    <location>
        <begin position="20"/>
        <end position="350"/>
    </location>
</feature>
<dbReference type="PROSITE" id="PS51362">
    <property type="entry name" value="TGF_BETA_2"/>
    <property type="match status" value="1"/>
</dbReference>
<dbReference type="SMART" id="SM00204">
    <property type="entry name" value="TGFB"/>
    <property type="match status" value="1"/>
</dbReference>
<protein>
    <recommendedName>
        <fullName evidence="8">TGF-beta family profile domain-containing protein</fullName>
    </recommendedName>
</protein>
<keyword evidence="5" id="KW-1015">Disulfide bond</keyword>
<dbReference type="InterPro" id="IPR015615">
    <property type="entry name" value="TGF-beta-rel"/>
</dbReference>
<dbReference type="PRINTS" id="PR00669">
    <property type="entry name" value="INHIBINA"/>
</dbReference>
<sequence length="350" mass="39480">MSTPHSTAVTLVLVYLCWARGQVCRGEEVSRDEEVSSGDTGKRQVLEALKTGILSSLGMDQPPVVPQKASQEELWEMQALYQEKLSHFGLNSSQNNGRSTVLLPRTVLKLSPGPRTNLRRRPLHWHRAEFTKIPSIQEELSLIRAQLYMSRQVLKRAAPKVKVHIPGSKSTKRAMWTDITANGNTTQSLVLDVSAEVQKWIREGVGPFVVDVRHKGADYSFNISLKLTHDRKISRTTRSVKEEEDCDERDLCCRQSMTVSFKDIGWTDWVVAPLEYTMFFCQGSCPHNYKPASMHTQVKSRLAQISKAGISRPCCVPAAYEPMVLMHYDSHGKLKLTPFEDLIVSKCHCA</sequence>
<name>A0AAW0Q9Q3_9GOBI</name>
<evidence type="ECO:0000313" key="9">
    <source>
        <dbReference type="EMBL" id="KAK7944607.1"/>
    </source>
</evidence>
<dbReference type="CDD" id="cd19376">
    <property type="entry name" value="TGF_beta_GDF15"/>
    <property type="match status" value="1"/>
</dbReference>
<dbReference type="GO" id="GO:0008083">
    <property type="term" value="F:growth factor activity"/>
    <property type="evidence" value="ECO:0007669"/>
    <property type="project" value="UniProtKB-KW"/>
</dbReference>
<evidence type="ECO:0000256" key="2">
    <source>
        <dbReference type="ARBA" id="ARBA00006656"/>
    </source>
</evidence>
<dbReference type="PANTHER" id="PTHR11848">
    <property type="entry name" value="TGF-BETA FAMILY"/>
    <property type="match status" value="1"/>
</dbReference>
<dbReference type="GO" id="GO:0005615">
    <property type="term" value="C:extracellular space"/>
    <property type="evidence" value="ECO:0007669"/>
    <property type="project" value="TreeGrafter"/>
</dbReference>
<gene>
    <name evidence="9" type="ORF">WMY93_000335</name>
</gene>
<organism evidence="9 10">
    <name type="scientific">Mugilogobius chulae</name>
    <name type="common">yellowstripe goby</name>
    <dbReference type="NCBI Taxonomy" id="88201"/>
    <lineage>
        <taxon>Eukaryota</taxon>
        <taxon>Metazoa</taxon>
        <taxon>Chordata</taxon>
        <taxon>Craniata</taxon>
        <taxon>Vertebrata</taxon>
        <taxon>Euteleostomi</taxon>
        <taxon>Actinopterygii</taxon>
        <taxon>Neopterygii</taxon>
        <taxon>Teleostei</taxon>
        <taxon>Neoteleostei</taxon>
        <taxon>Acanthomorphata</taxon>
        <taxon>Gobiaria</taxon>
        <taxon>Gobiiformes</taxon>
        <taxon>Gobioidei</taxon>
        <taxon>Gobiidae</taxon>
        <taxon>Gobionellinae</taxon>
        <taxon>Mugilogobius</taxon>
    </lineage>
</organism>
<proteinExistence type="inferred from homology"/>
<comment type="similarity">
    <text evidence="2 6">Belongs to the TGF-beta family.</text>
</comment>
<evidence type="ECO:0000256" key="1">
    <source>
        <dbReference type="ARBA" id="ARBA00004613"/>
    </source>
</evidence>
<evidence type="ECO:0000256" key="4">
    <source>
        <dbReference type="ARBA" id="ARBA00023030"/>
    </source>
</evidence>
<evidence type="ECO:0000256" key="7">
    <source>
        <dbReference type="SAM" id="SignalP"/>
    </source>
</evidence>
<comment type="caution">
    <text evidence="9">The sequence shown here is derived from an EMBL/GenBank/DDBJ whole genome shotgun (WGS) entry which is preliminary data.</text>
</comment>
<keyword evidence="10" id="KW-1185">Reference proteome</keyword>